<organism evidence="2 3">
    <name type="scientific">Mariniradius sediminis</name>
    <dbReference type="NCBI Taxonomy" id="2909237"/>
    <lineage>
        <taxon>Bacteria</taxon>
        <taxon>Pseudomonadati</taxon>
        <taxon>Bacteroidota</taxon>
        <taxon>Cytophagia</taxon>
        <taxon>Cytophagales</taxon>
        <taxon>Cyclobacteriaceae</taxon>
        <taxon>Mariniradius</taxon>
    </lineage>
</organism>
<dbReference type="EMBL" id="JAKEVZ010000002">
    <property type="protein sequence ID" value="MCF1750174.1"/>
    <property type="molecule type" value="Genomic_DNA"/>
</dbReference>
<dbReference type="SUPFAM" id="SSF51735">
    <property type="entry name" value="NAD(P)-binding Rossmann-fold domains"/>
    <property type="match status" value="1"/>
</dbReference>
<dbReference type="InterPro" id="IPR051783">
    <property type="entry name" value="NAD(P)-dependent_oxidoreduct"/>
</dbReference>
<keyword evidence="3" id="KW-1185">Reference proteome</keyword>
<dbReference type="PANTHER" id="PTHR48079">
    <property type="entry name" value="PROTEIN YEEZ"/>
    <property type="match status" value="1"/>
</dbReference>
<dbReference type="Gene3D" id="3.40.50.720">
    <property type="entry name" value="NAD(P)-binding Rossmann-like Domain"/>
    <property type="match status" value="1"/>
</dbReference>
<evidence type="ECO:0000259" key="1">
    <source>
        <dbReference type="Pfam" id="PF01370"/>
    </source>
</evidence>
<dbReference type="Proteomes" id="UP001201449">
    <property type="component" value="Unassembled WGS sequence"/>
</dbReference>
<name>A0ABS9BQ51_9BACT</name>
<dbReference type="InterPro" id="IPR036291">
    <property type="entry name" value="NAD(P)-bd_dom_sf"/>
</dbReference>
<evidence type="ECO:0000313" key="3">
    <source>
        <dbReference type="Proteomes" id="UP001201449"/>
    </source>
</evidence>
<evidence type="ECO:0000313" key="2">
    <source>
        <dbReference type="EMBL" id="MCF1750174.1"/>
    </source>
</evidence>
<dbReference type="RefSeq" id="WP_234860299.1">
    <property type="nucleotide sequence ID" value="NZ_JAKEVZ010000002.1"/>
</dbReference>
<comment type="caution">
    <text evidence="2">The sequence shown here is derived from an EMBL/GenBank/DDBJ whole genome shotgun (WGS) entry which is preliminary data.</text>
</comment>
<dbReference type="Pfam" id="PF01370">
    <property type="entry name" value="Epimerase"/>
    <property type="match status" value="1"/>
</dbReference>
<feature type="domain" description="NAD-dependent epimerase/dehydratase" evidence="1">
    <location>
        <begin position="4"/>
        <end position="223"/>
    </location>
</feature>
<dbReference type="PANTHER" id="PTHR48079:SF6">
    <property type="entry name" value="NAD(P)-BINDING DOMAIN-CONTAINING PROTEIN-RELATED"/>
    <property type="match status" value="1"/>
</dbReference>
<dbReference type="InterPro" id="IPR001509">
    <property type="entry name" value="Epimerase_deHydtase"/>
</dbReference>
<proteinExistence type="predicted"/>
<protein>
    <submittedName>
        <fullName evidence="2">NAD-dependent epimerase/dehydratase family protein</fullName>
    </submittedName>
</protein>
<sequence length="323" mass="36348">MEKVFVTGAGGFLGINLVRELVKESYQIKALVRKIENYKGIVHPGIQLVEGDGMDFPHNLLADCAYVIHVAGVTTPNLSFADYHKGNVETTMNVLHAALENNVKRFVFVSTANTIGYADDNGPGSEDRPMRQPYDKSSYAMSKLKAEEYLMQFCDRIEVVIANPTFMIGAYDFKPTSGRIILNGLDKNIIFHPPGGKNFVHVEDVARGLVRCLRFGKNGEKYLLAGENLSFRDFYKKLCDLTRTNPVLVEIPKILLSFFGFVADLLTRLNFKTILSSTGIRAFTIFNFYSNQKSIRELKMHYQPIEKAIADAVEFFGSYRPKS</sequence>
<accession>A0ABS9BQ51</accession>
<gene>
    <name evidence="2" type="ORF">L0U89_03755</name>
</gene>
<reference evidence="2 3" key="1">
    <citation type="submission" date="2022-01" db="EMBL/GenBank/DDBJ databases">
        <title>Mariniradius saccharolyticus sp. nov., isolated from sediment of a river.</title>
        <authorList>
            <person name="Liu H."/>
        </authorList>
    </citation>
    <scope>NUCLEOTIDE SEQUENCE [LARGE SCALE GENOMIC DNA]</scope>
    <source>
        <strain evidence="2 3">RY-2</strain>
    </source>
</reference>